<dbReference type="Gene3D" id="3.90.1150.10">
    <property type="entry name" value="Aspartate Aminotransferase, domain 1"/>
    <property type="match status" value="1"/>
</dbReference>
<evidence type="ECO:0000313" key="3">
    <source>
        <dbReference type="Proteomes" id="UP000193355"/>
    </source>
</evidence>
<gene>
    <name evidence="2" type="ORF">SAMN06275492_11151</name>
</gene>
<dbReference type="InterPro" id="IPR015421">
    <property type="entry name" value="PyrdxlP-dep_Trfase_major"/>
</dbReference>
<proteinExistence type="predicted"/>
<sequence>MSTYMNNAATSWPKPDPVPKAVFDFMVGRGANLARGAAAGRDLETMDMVMECREKVAALFGGHKKGDPRYVSFSSNITESLNIVLKGFLKPGMTVVTSSMEHNAVIRPLRSLEKKGIKLEILPCDSCGKLDPHGFESLCGSKKVDMLVIAHGSNLCGVIQDVDSLSKICREKDIHFVLDTAQTAGVIPISASDLDLAALCFTGHKGLMGPQGVGGILWKPSFAEVCDPFVEGGTGSFSHEEYQPKSMPDKFESGTPNLPGIAGLLAAVRWIEEIGIETIHRREEELGSRLLEGLKAVPGVVFHGSSEMEGRLPVFALNIEGLDNGVIAGQLADIGIETRPGLHCAPLAHKTLGSFPQGALRLSVGFFSSEEDVDRTLDAIKALISQG</sequence>
<accession>A0A1X7JFR0</accession>
<evidence type="ECO:0000259" key="1">
    <source>
        <dbReference type="Pfam" id="PF00266"/>
    </source>
</evidence>
<organism evidence="2 3">
    <name type="scientific">Dethiosulfovibrio salsuginis</name>
    <dbReference type="NCBI Taxonomy" id="561720"/>
    <lineage>
        <taxon>Bacteria</taxon>
        <taxon>Thermotogati</taxon>
        <taxon>Synergistota</taxon>
        <taxon>Synergistia</taxon>
        <taxon>Synergistales</taxon>
        <taxon>Dethiosulfovibrionaceae</taxon>
        <taxon>Dethiosulfovibrio</taxon>
    </lineage>
</organism>
<dbReference type="EMBL" id="FXBB01000011">
    <property type="protein sequence ID" value="SMG26522.1"/>
    <property type="molecule type" value="Genomic_DNA"/>
</dbReference>
<dbReference type="InterPro" id="IPR015422">
    <property type="entry name" value="PyrdxlP-dep_Trfase_small"/>
</dbReference>
<dbReference type="PANTHER" id="PTHR43586:SF4">
    <property type="entry name" value="ISOPENICILLIN N EPIMERASE"/>
    <property type="match status" value="1"/>
</dbReference>
<dbReference type="InterPro" id="IPR015424">
    <property type="entry name" value="PyrdxlP-dep_Trfase"/>
</dbReference>
<dbReference type="Pfam" id="PF00266">
    <property type="entry name" value="Aminotran_5"/>
    <property type="match status" value="1"/>
</dbReference>
<dbReference type="NCBIfam" id="TIGR01977">
    <property type="entry name" value="am_tr_V_EF2568"/>
    <property type="match status" value="1"/>
</dbReference>
<dbReference type="Gene3D" id="3.40.640.10">
    <property type="entry name" value="Type I PLP-dependent aspartate aminotransferase-like (Major domain)"/>
    <property type="match status" value="1"/>
</dbReference>
<reference evidence="3" key="1">
    <citation type="submission" date="2017-04" db="EMBL/GenBank/DDBJ databases">
        <authorList>
            <person name="Varghese N."/>
            <person name="Submissions S."/>
        </authorList>
    </citation>
    <scope>NUCLEOTIDE SEQUENCE [LARGE SCALE GENOMIC DNA]</scope>
    <source>
        <strain evidence="3">USBA 82</strain>
    </source>
</reference>
<dbReference type="InterPro" id="IPR000192">
    <property type="entry name" value="Aminotrans_V_dom"/>
</dbReference>
<protein>
    <submittedName>
        <fullName evidence="2">Cysteine desulfurase family protein</fullName>
    </submittedName>
</protein>
<dbReference type="Proteomes" id="UP000193355">
    <property type="component" value="Unassembled WGS sequence"/>
</dbReference>
<feature type="domain" description="Aminotransferase class V" evidence="1">
    <location>
        <begin position="4"/>
        <end position="375"/>
    </location>
</feature>
<dbReference type="RefSeq" id="WP_085544396.1">
    <property type="nucleotide sequence ID" value="NZ_FXBB01000011.1"/>
</dbReference>
<dbReference type="SUPFAM" id="SSF53383">
    <property type="entry name" value="PLP-dependent transferases"/>
    <property type="match status" value="1"/>
</dbReference>
<dbReference type="InterPro" id="IPR010969">
    <property type="entry name" value="Cys_dSase-rel_unknwn_funct"/>
</dbReference>
<dbReference type="STRING" id="561720.SAMN06275492_11151"/>
<dbReference type="AlphaFoldDB" id="A0A1X7JFR0"/>
<keyword evidence="3" id="KW-1185">Reference proteome</keyword>
<dbReference type="OrthoDB" id="9804366at2"/>
<name>A0A1X7JFR0_9BACT</name>
<dbReference type="PANTHER" id="PTHR43586">
    <property type="entry name" value="CYSTEINE DESULFURASE"/>
    <property type="match status" value="1"/>
</dbReference>
<evidence type="ECO:0000313" key="2">
    <source>
        <dbReference type="EMBL" id="SMG26522.1"/>
    </source>
</evidence>